<evidence type="ECO:0000256" key="5">
    <source>
        <dbReference type="ARBA" id="ARBA00022989"/>
    </source>
</evidence>
<gene>
    <name evidence="9" type="ORF">AXF15_12210</name>
</gene>
<evidence type="ECO:0000259" key="8">
    <source>
        <dbReference type="Pfam" id="PF01757"/>
    </source>
</evidence>
<evidence type="ECO:0000256" key="4">
    <source>
        <dbReference type="ARBA" id="ARBA00022692"/>
    </source>
</evidence>
<keyword evidence="3" id="KW-1003">Cell membrane</keyword>
<feature type="domain" description="Acyltransferase 3" evidence="8">
    <location>
        <begin position="5"/>
        <end position="326"/>
    </location>
</feature>
<dbReference type="EMBL" id="CP014230">
    <property type="protein sequence ID" value="AMD93788.1"/>
    <property type="molecule type" value="Genomic_DNA"/>
</dbReference>
<feature type="transmembrane region" description="Helical" evidence="7">
    <location>
        <begin position="179"/>
        <end position="197"/>
    </location>
</feature>
<keyword evidence="6 7" id="KW-0472">Membrane</keyword>
<evidence type="ECO:0000256" key="1">
    <source>
        <dbReference type="ARBA" id="ARBA00004651"/>
    </source>
</evidence>
<reference evidence="10" key="1">
    <citation type="submission" date="2016-02" db="EMBL/GenBank/DDBJ databases">
        <authorList>
            <person name="Holder M.E."/>
            <person name="Ajami N.J."/>
            <person name="Petrosino J.F."/>
        </authorList>
    </citation>
    <scope>NUCLEOTIDE SEQUENCE [LARGE SCALE GENOMIC DNA]</scope>
    <source>
        <strain evidence="10">DSM 12838</strain>
    </source>
</reference>
<accession>A0A0X8JRY8</accession>
<evidence type="ECO:0000313" key="9">
    <source>
        <dbReference type="EMBL" id="AMD93788.1"/>
    </source>
</evidence>
<dbReference type="GO" id="GO:0009246">
    <property type="term" value="P:enterobacterial common antigen biosynthetic process"/>
    <property type="evidence" value="ECO:0007669"/>
    <property type="project" value="TreeGrafter"/>
</dbReference>
<name>A0A0X8JRY8_9BACT</name>
<keyword evidence="5 7" id="KW-1133">Transmembrane helix</keyword>
<keyword evidence="10" id="KW-1185">Reference proteome</keyword>
<sequence>MYLRSFEYFRAIAIILIVVGHCYGISGWFIKTFGERVLANLISGGTSLFVFISGFLFHHVFYPKFNYRKFMVKKFKNVYVPYLILSILPVLQALWLRVPFPEFYFGPEDTIYDQIILPAIRYYWYGGVMVYWYIPFIMTIFLISPVFIHFISLPTKYQVYIVAFFSLISIFMHRPVNNWSILQSAIYFSPVYMFGILCSMKKEWIYEKFEGKENILLIPIFILAVVQALFYMACGTIHKEPFEFGGIDIGFIQKNILCVYLMVFLHKYENVDIPLFKKLAAASFAIYFLHGWFIYIISVFQSSYRAYYGLHLVPFLSCLVIFLSYFAALIVKKIYPEKSRMLIGW</sequence>
<dbReference type="GO" id="GO:0016413">
    <property type="term" value="F:O-acetyltransferase activity"/>
    <property type="evidence" value="ECO:0007669"/>
    <property type="project" value="TreeGrafter"/>
</dbReference>
<dbReference type="InterPro" id="IPR002656">
    <property type="entry name" value="Acyl_transf_3_dom"/>
</dbReference>
<dbReference type="KEGG" id="doa:AXF15_12210"/>
<protein>
    <recommendedName>
        <fullName evidence="8">Acyltransferase 3 domain-containing protein</fullName>
    </recommendedName>
</protein>
<feature type="transmembrane region" description="Helical" evidence="7">
    <location>
        <begin position="244"/>
        <end position="267"/>
    </location>
</feature>
<dbReference type="Proteomes" id="UP000063964">
    <property type="component" value="Chromosome"/>
</dbReference>
<feature type="transmembrane region" description="Helical" evidence="7">
    <location>
        <begin position="12"/>
        <end position="31"/>
    </location>
</feature>
<feature type="transmembrane region" description="Helical" evidence="7">
    <location>
        <begin position="37"/>
        <end position="57"/>
    </location>
</feature>
<dbReference type="Pfam" id="PF01757">
    <property type="entry name" value="Acyl_transf_3"/>
    <property type="match status" value="1"/>
</dbReference>
<proteinExistence type="inferred from homology"/>
<feature type="transmembrane region" description="Helical" evidence="7">
    <location>
        <begin position="279"/>
        <end position="300"/>
    </location>
</feature>
<dbReference type="PANTHER" id="PTHR40074">
    <property type="entry name" value="O-ACETYLTRANSFERASE WECH"/>
    <property type="match status" value="1"/>
</dbReference>
<comment type="subcellular location">
    <subcellularLocation>
        <location evidence="1">Cell membrane</location>
        <topology evidence="1">Multi-pass membrane protein</topology>
    </subcellularLocation>
</comment>
<evidence type="ECO:0000313" key="10">
    <source>
        <dbReference type="Proteomes" id="UP000063964"/>
    </source>
</evidence>
<feature type="transmembrane region" description="Helical" evidence="7">
    <location>
        <begin position="217"/>
        <end position="238"/>
    </location>
</feature>
<dbReference type="STRING" id="888061.AXF15_12210"/>
<dbReference type="PANTHER" id="PTHR40074:SF2">
    <property type="entry name" value="O-ACETYLTRANSFERASE WECH"/>
    <property type="match status" value="1"/>
</dbReference>
<organism evidence="9 10">
    <name type="scientific">Desulfomicrobium orale DSM 12838</name>
    <dbReference type="NCBI Taxonomy" id="888061"/>
    <lineage>
        <taxon>Bacteria</taxon>
        <taxon>Pseudomonadati</taxon>
        <taxon>Thermodesulfobacteriota</taxon>
        <taxon>Desulfovibrionia</taxon>
        <taxon>Desulfovibrionales</taxon>
        <taxon>Desulfomicrobiaceae</taxon>
        <taxon>Desulfomicrobium</taxon>
    </lineage>
</organism>
<keyword evidence="4 7" id="KW-0812">Transmembrane</keyword>
<evidence type="ECO:0000256" key="7">
    <source>
        <dbReference type="SAM" id="Phobius"/>
    </source>
</evidence>
<dbReference type="GO" id="GO:0005886">
    <property type="term" value="C:plasma membrane"/>
    <property type="evidence" value="ECO:0007669"/>
    <property type="project" value="UniProtKB-SubCell"/>
</dbReference>
<evidence type="ECO:0000256" key="6">
    <source>
        <dbReference type="ARBA" id="ARBA00023136"/>
    </source>
</evidence>
<feature type="transmembrane region" description="Helical" evidence="7">
    <location>
        <begin position="78"/>
        <end position="98"/>
    </location>
</feature>
<evidence type="ECO:0000256" key="2">
    <source>
        <dbReference type="ARBA" id="ARBA00007400"/>
    </source>
</evidence>
<feature type="transmembrane region" description="Helical" evidence="7">
    <location>
        <begin position="130"/>
        <end position="150"/>
    </location>
</feature>
<comment type="similarity">
    <text evidence="2">Belongs to the acyltransferase 3 family.</text>
</comment>
<feature type="transmembrane region" description="Helical" evidence="7">
    <location>
        <begin position="157"/>
        <end position="173"/>
    </location>
</feature>
<dbReference type="AlphaFoldDB" id="A0A0X8JRY8"/>
<evidence type="ECO:0000256" key="3">
    <source>
        <dbReference type="ARBA" id="ARBA00022475"/>
    </source>
</evidence>
<feature type="transmembrane region" description="Helical" evidence="7">
    <location>
        <begin position="306"/>
        <end position="331"/>
    </location>
</feature>